<organism evidence="2 3">
    <name type="scientific">Microthlaspi erraticum</name>
    <dbReference type="NCBI Taxonomy" id="1685480"/>
    <lineage>
        <taxon>Eukaryota</taxon>
        <taxon>Viridiplantae</taxon>
        <taxon>Streptophyta</taxon>
        <taxon>Embryophyta</taxon>
        <taxon>Tracheophyta</taxon>
        <taxon>Spermatophyta</taxon>
        <taxon>Magnoliopsida</taxon>
        <taxon>eudicotyledons</taxon>
        <taxon>Gunneridae</taxon>
        <taxon>Pentapetalae</taxon>
        <taxon>rosids</taxon>
        <taxon>malvids</taxon>
        <taxon>Brassicales</taxon>
        <taxon>Brassicaceae</taxon>
        <taxon>Coluteocarpeae</taxon>
        <taxon>Microthlaspi</taxon>
    </lineage>
</organism>
<dbReference type="InterPro" id="IPR055294">
    <property type="entry name" value="FBL60-like"/>
</dbReference>
<proteinExistence type="predicted"/>
<dbReference type="Pfam" id="PF00646">
    <property type="entry name" value="F-box"/>
    <property type="match status" value="1"/>
</dbReference>
<dbReference type="SUPFAM" id="SSF81383">
    <property type="entry name" value="F-box domain"/>
    <property type="match status" value="1"/>
</dbReference>
<protein>
    <recommendedName>
        <fullName evidence="1">F-box domain-containing protein</fullName>
    </recommendedName>
</protein>
<dbReference type="InterPro" id="IPR001810">
    <property type="entry name" value="F-box_dom"/>
</dbReference>
<evidence type="ECO:0000313" key="3">
    <source>
        <dbReference type="Proteomes" id="UP000467841"/>
    </source>
</evidence>
<dbReference type="PROSITE" id="PS50181">
    <property type="entry name" value="FBOX"/>
    <property type="match status" value="1"/>
</dbReference>
<gene>
    <name evidence="2" type="ORF">MERR_LOCUS12884</name>
</gene>
<evidence type="ECO:0000313" key="2">
    <source>
        <dbReference type="EMBL" id="CAA7025649.1"/>
    </source>
</evidence>
<dbReference type="PANTHER" id="PTHR31293:SF22">
    <property type="entry name" value="BNAC06G06520D PROTEIN"/>
    <property type="match status" value="1"/>
</dbReference>
<dbReference type="InterPro" id="IPR032675">
    <property type="entry name" value="LRR_dom_sf"/>
</dbReference>
<feature type="domain" description="F-box" evidence="1">
    <location>
        <begin position="1"/>
        <end position="46"/>
    </location>
</feature>
<dbReference type="Gene3D" id="1.20.1280.50">
    <property type="match status" value="1"/>
</dbReference>
<name>A0A6D2IBM9_9BRAS</name>
<dbReference type="PANTHER" id="PTHR31293">
    <property type="entry name" value="RNI-LIKE SUPERFAMILY PROTEIN"/>
    <property type="match status" value="1"/>
</dbReference>
<comment type="caution">
    <text evidence="2">The sequence shown here is derived from an EMBL/GenBank/DDBJ whole genome shotgun (WGS) entry which is preliminary data.</text>
</comment>
<evidence type="ECO:0000259" key="1">
    <source>
        <dbReference type="PROSITE" id="PS50181"/>
    </source>
</evidence>
<dbReference type="EMBL" id="CACVBM020001021">
    <property type="protein sequence ID" value="CAA7025649.1"/>
    <property type="molecule type" value="Genomic_DNA"/>
</dbReference>
<dbReference type="Gene3D" id="3.80.10.10">
    <property type="entry name" value="Ribonuclease Inhibitor"/>
    <property type="match status" value="1"/>
</dbReference>
<dbReference type="AlphaFoldDB" id="A0A6D2IBM9"/>
<keyword evidence="3" id="KW-1185">Reference proteome</keyword>
<dbReference type="Proteomes" id="UP000467841">
    <property type="component" value="Unassembled WGS sequence"/>
</dbReference>
<sequence>MDCLPDELLLQILAILSTKEAASTSPLSKRWRTLFAIRDNLDFDESITSLQEEGKGNKDDIRKSFMRFVDRTLALQLESNVPLKKFSLNCDDGNDEDHIDRWICSALERCVSELHLSIKPRYDACMFPSGVFTSTTLVKLSLGTKISIDPLPKDTSLPSLKVLFLDTVWFEGDEFADVLIPAFPLLEDLTMHHKDFPGMQYFISSETIKKVSVAHDNADFDDSCNFFQFDVPNVVDLYYSDYVQGKSPEFSFDSLAEATLDLHFLKDVSHLNTDVTDLIKGIRNVKKLHLTSSAVKVISKCCKGGLPVFNNLVELVFSSTKKRGWEKLLPLLMDHSPNLETLILTGLDSFCGFVGIRVPLNSRVKMIDVMQFHGSANELKHISRLLQKMECLEFVRVYVSPAMDDPYLVHRLTEDLQRLREDVMKLRGASCKLKMQVICDHLHP</sequence>
<dbReference type="SUPFAM" id="SSF52047">
    <property type="entry name" value="RNI-like"/>
    <property type="match status" value="1"/>
</dbReference>
<dbReference type="InterPro" id="IPR036047">
    <property type="entry name" value="F-box-like_dom_sf"/>
</dbReference>
<reference evidence="2" key="1">
    <citation type="submission" date="2020-01" db="EMBL/GenBank/DDBJ databases">
        <authorList>
            <person name="Mishra B."/>
        </authorList>
    </citation>
    <scope>NUCLEOTIDE SEQUENCE [LARGE SCALE GENOMIC DNA]</scope>
</reference>
<dbReference type="InterPro" id="IPR055411">
    <property type="entry name" value="LRR_FXL15/At3g58940/PEG3-like"/>
</dbReference>
<dbReference type="Pfam" id="PF24758">
    <property type="entry name" value="LRR_At5g56370"/>
    <property type="match status" value="1"/>
</dbReference>
<accession>A0A6D2IBM9</accession>
<dbReference type="OrthoDB" id="1109562at2759"/>